<evidence type="ECO:0000256" key="1">
    <source>
        <dbReference type="ARBA" id="ARBA00022842"/>
    </source>
</evidence>
<dbReference type="InterPro" id="IPR029060">
    <property type="entry name" value="PIN-like_dom_sf"/>
</dbReference>
<accession>A0A2H0WQ81</accession>
<name>A0A2H0WQ81_9BACT</name>
<dbReference type="Pfam" id="PF01850">
    <property type="entry name" value="PIN"/>
    <property type="match status" value="1"/>
</dbReference>
<feature type="domain" description="PIN" evidence="2">
    <location>
        <begin position="8"/>
        <end position="125"/>
    </location>
</feature>
<dbReference type="SUPFAM" id="SSF88723">
    <property type="entry name" value="PIN domain-like"/>
    <property type="match status" value="1"/>
</dbReference>
<dbReference type="InterPro" id="IPR051619">
    <property type="entry name" value="TypeII_TA_RNase_PINc/VapC"/>
</dbReference>
<comment type="caution">
    <text evidence="3">The sequence shown here is derived from an EMBL/GenBank/DDBJ whole genome shotgun (WGS) entry which is preliminary data.</text>
</comment>
<evidence type="ECO:0000259" key="2">
    <source>
        <dbReference type="Pfam" id="PF01850"/>
    </source>
</evidence>
<proteinExistence type="predicted"/>
<sequence>MTKARKLVIDSSVIVKWLNSQDEKYLDQADKILKDCEKKKVVLYAPELAKYEVGNAILNKGLDESLARICLTTLYSLPISFMPLSKKEAGESLGIASNSRITYYDAVFVALAKNIDATLVTDNPKHQTRTTGMKIISLKNYKLQTL</sequence>
<dbReference type="AlphaFoldDB" id="A0A2H0WQ81"/>
<dbReference type="InterPro" id="IPR002716">
    <property type="entry name" value="PIN_dom"/>
</dbReference>
<protein>
    <recommendedName>
        <fullName evidence="2">PIN domain-containing protein</fullName>
    </recommendedName>
</protein>
<organism evidence="3 4">
    <name type="scientific">Candidatus Shapirobacteria bacterium CG09_land_8_20_14_0_10_39_12</name>
    <dbReference type="NCBI Taxonomy" id="1974885"/>
    <lineage>
        <taxon>Bacteria</taxon>
        <taxon>Candidatus Shapironibacteriota</taxon>
    </lineage>
</organism>
<dbReference type="InterPro" id="IPR044153">
    <property type="entry name" value="PIN_Pae0151-like"/>
</dbReference>
<evidence type="ECO:0000313" key="3">
    <source>
        <dbReference type="EMBL" id="PIS14781.1"/>
    </source>
</evidence>
<dbReference type="EMBL" id="PEZI01000020">
    <property type="protein sequence ID" value="PIS14781.1"/>
    <property type="molecule type" value="Genomic_DNA"/>
</dbReference>
<dbReference type="CDD" id="cd09873">
    <property type="entry name" value="PIN_Pae0151-like"/>
    <property type="match status" value="1"/>
</dbReference>
<reference evidence="4" key="1">
    <citation type="submission" date="2017-09" db="EMBL/GenBank/DDBJ databases">
        <title>Depth-based differentiation of microbial function through sediment-hosted aquifers and enrichment of novel symbionts in the deep terrestrial subsurface.</title>
        <authorList>
            <person name="Probst A.J."/>
            <person name="Ladd B."/>
            <person name="Jarett J.K."/>
            <person name="Geller-Mcgrath D.E."/>
            <person name="Sieber C.M.K."/>
            <person name="Emerson J.B."/>
            <person name="Anantharaman K."/>
            <person name="Thomas B.C."/>
            <person name="Malmstrom R."/>
            <person name="Stieglmeier M."/>
            <person name="Klingl A."/>
            <person name="Woyke T."/>
            <person name="Ryan C.M."/>
            <person name="Banfield J.F."/>
        </authorList>
    </citation>
    <scope>NUCLEOTIDE SEQUENCE [LARGE SCALE GENOMIC DNA]</scope>
</reference>
<gene>
    <name evidence="3" type="ORF">COT64_00805</name>
</gene>
<evidence type="ECO:0000313" key="4">
    <source>
        <dbReference type="Proteomes" id="UP000230775"/>
    </source>
</evidence>
<dbReference type="Proteomes" id="UP000230775">
    <property type="component" value="Unassembled WGS sequence"/>
</dbReference>
<dbReference type="Gene3D" id="3.40.50.1010">
    <property type="entry name" value="5'-nuclease"/>
    <property type="match status" value="1"/>
</dbReference>
<dbReference type="PANTHER" id="PTHR35901">
    <property type="entry name" value="RIBONUCLEASE VAPC3"/>
    <property type="match status" value="1"/>
</dbReference>
<keyword evidence="1" id="KW-0460">Magnesium</keyword>
<dbReference type="PANTHER" id="PTHR35901:SF1">
    <property type="entry name" value="EXONUCLEASE VAPC9"/>
    <property type="match status" value="1"/>
</dbReference>